<organism evidence="2 3">
    <name type="scientific">Exserohilum turcicum (strain 28A)</name>
    <name type="common">Northern leaf blight fungus</name>
    <name type="synonym">Setosphaeria turcica</name>
    <dbReference type="NCBI Taxonomy" id="671987"/>
    <lineage>
        <taxon>Eukaryota</taxon>
        <taxon>Fungi</taxon>
        <taxon>Dikarya</taxon>
        <taxon>Ascomycota</taxon>
        <taxon>Pezizomycotina</taxon>
        <taxon>Dothideomycetes</taxon>
        <taxon>Pleosporomycetidae</taxon>
        <taxon>Pleosporales</taxon>
        <taxon>Pleosporineae</taxon>
        <taxon>Pleosporaceae</taxon>
        <taxon>Exserohilum</taxon>
    </lineage>
</organism>
<feature type="region of interest" description="Disordered" evidence="1">
    <location>
        <begin position="106"/>
        <end position="140"/>
    </location>
</feature>
<evidence type="ECO:0000313" key="2">
    <source>
        <dbReference type="EMBL" id="EOA85708.1"/>
    </source>
</evidence>
<evidence type="ECO:0000256" key="1">
    <source>
        <dbReference type="SAM" id="MobiDB-lite"/>
    </source>
</evidence>
<protein>
    <submittedName>
        <fullName evidence="2">Uncharacterized protein</fullName>
    </submittedName>
</protein>
<dbReference type="Proteomes" id="UP000016935">
    <property type="component" value="Unassembled WGS sequence"/>
</dbReference>
<proteinExistence type="predicted"/>
<name>R0JXR7_EXST2</name>
<dbReference type="EMBL" id="KB908648">
    <property type="protein sequence ID" value="EOA85708.1"/>
    <property type="molecule type" value="Genomic_DNA"/>
</dbReference>
<reference evidence="2 3" key="1">
    <citation type="journal article" date="2012" name="PLoS Pathog.">
        <title>Diverse lifestyles and strategies of plant pathogenesis encoded in the genomes of eighteen Dothideomycetes fungi.</title>
        <authorList>
            <person name="Ohm R.A."/>
            <person name="Feau N."/>
            <person name="Henrissat B."/>
            <person name="Schoch C.L."/>
            <person name="Horwitz B.A."/>
            <person name="Barry K.W."/>
            <person name="Condon B.J."/>
            <person name="Copeland A.C."/>
            <person name="Dhillon B."/>
            <person name="Glaser F."/>
            <person name="Hesse C.N."/>
            <person name="Kosti I."/>
            <person name="LaButti K."/>
            <person name="Lindquist E.A."/>
            <person name="Lucas S."/>
            <person name="Salamov A.A."/>
            <person name="Bradshaw R.E."/>
            <person name="Ciuffetti L."/>
            <person name="Hamelin R.C."/>
            <person name="Kema G.H.J."/>
            <person name="Lawrence C."/>
            <person name="Scott J.A."/>
            <person name="Spatafora J.W."/>
            <person name="Turgeon B.G."/>
            <person name="de Wit P.J.G.M."/>
            <person name="Zhong S."/>
            <person name="Goodwin S.B."/>
            <person name="Grigoriev I.V."/>
        </authorList>
    </citation>
    <scope>NUCLEOTIDE SEQUENCE [LARGE SCALE GENOMIC DNA]</scope>
    <source>
        <strain evidence="3">28A</strain>
    </source>
</reference>
<gene>
    <name evidence="2" type="ORF">SETTUDRAFT_29042</name>
</gene>
<dbReference type="HOGENOM" id="CLU_124035_0_0_1"/>
<accession>R0JXR7</accession>
<evidence type="ECO:0000313" key="3">
    <source>
        <dbReference type="Proteomes" id="UP000016935"/>
    </source>
</evidence>
<dbReference type="AlphaFoldDB" id="R0JXR7"/>
<keyword evidence="3" id="KW-1185">Reference proteome</keyword>
<dbReference type="GeneID" id="19403307"/>
<reference evidence="2 3" key="2">
    <citation type="journal article" date="2013" name="PLoS Genet.">
        <title>Comparative genome structure, secondary metabolite, and effector coding capacity across Cochliobolus pathogens.</title>
        <authorList>
            <person name="Condon B.J."/>
            <person name="Leng Y."/>
            <person name="Wu D."/>
            <person name="Bushley K.E."/>
            <person name="Ohm R.A."/>
            <person name="Otillar R."/>
            <person name="Martin J."/>
            <person name="Schackwitz W."/>
            <person name="Grimwood J."/>
            <person name="MohdZainudin N."/>
            <person name="Xue C."/>
            <person name="Wang R."/>
            <person name="Manning V.A."/>
            <person name="Dhillon B."/>
            <person name="Tu Z.J."/>
            <person name="Steffenson B.J."/>
            <person name="Salamov A."/>
            <person name="Sun H."/>
            <person name="Lowry S."/>
            <person name="LaButti K."/>
            <person name="Han J."/>
            <person name="Copeland A."/>
            <person name="Lindquist E."/>
            <person name="Barry K."/>
            <person name="Schmutz J."/>
            <person name="Baker S.E."/>
            <person name="Ciuffetti L.M."/>
            <person name="Grigoriev I.V."/>
            <person name="Zhong S."/>
            <person name="Turgeon B.G."/>
        </authorList>
    </citation>
    <scope>NUCLEOTIDE SEQUENCE [LARGE SCALE GENOMIC DNA]</scope>
    <source>
        <strain evidence="3">28A</strain>
    </source>
</reference>
<dbReference type="RefSeq" id="XP_008026629.1">
    <property type="nucleotide sequence ID" value="XM_008028438.1"/>
</dbReference>
<sequence>MAPPFVPEDEELLIAIRNTIRNHRKGTWENTTKLYNILVPSRVQRTQDSLQNRYKIMNVEQAQRRAQGNSKSALEDKVLRTFHKMLNVSMYATEYPDLAIRKSSGIRARTQTAGGRSKNGRDGRNTSIRSAEPHQTRSKVNTCFTHPSNTFIEICSGPIVIEGQPYQLPAEREDVDSFTNVFAPIWKR</sequence>